<dbReference type="EMBL" id="JAHKSW010000009">
    <property type="protein sequence ID" value="KAG7328236.1"/>
    <property type="molecule type" value="Genomic_DNA"/>
</dbReference>
<dbReference type="InterPro" id="IPR002110">
    <property type="entry name" value="Ankyrin_rpt"/>
</dbReference>
<dbReference type="Pfam" id="PF00023">
    <property type="entry name" value="Ank"/>
    <property type="match status" value="2"/>
</dbReference>
<keyword evidence="3" id="KW-1185">Reference proteome</keyword>
<evidence type="ECO:0000256" key="1">
    <source>
        <dbReference type="PROSITE-ProRule" id="PRU00023"/>
    </source>
</evidence>
<feature type="repeat" description="ANK" evidence="1">
    <location>
        <begin position="28"/>
        <end position="60"/>
    </location>
</feature>
<evidence type="ECO:0000313" key="3">
    <source>
        <dbReference type="Proteomes" id="UP000824219"/>
    </source>
</evidence>
<reference evidence="2 3" key="1">
    <citation type="submission" date="2021-06" db="EMBL/GenBank/DDBJ databases">
        <title>Chromosome-level genome assembly of the red-tail catfish (Hemibagrus wyckioides).</title>
        <authorList>
            <person name="Shao F."/>
        </authorList>
    </citation>
    <scope>NUCLEOTIDE SEQUENCE [LARGE SCALE GENOMIC DNA]</scope>
    <source>
        <strain evidence="2">EC202008001</strain>
        <tissue evidence="2">Blood</tissue>
    </source>
</reference>
<dbReference type="Gene3D" id="1.25.40.20">
    <property type="entry name" value="Ankyrin repeat-containing domain"/>
    <property type="match status" value="1"/>
</dbReference>
<comment type="caution">
    <text evidence="2">The sequence shown here is derived from an EMBL/GenBank/DDBJ whole genome shotgun (WGS) entry which is preliminary data.</text>
</comment>
<dbReference type="AlphaFoldDB" id="A0A9D3SKQ8"/>
<dbReference type="SMART" id="SM00248">
    <property type="entry name" value="ANK"/>
    <property type="match status" value="2"/>
</dbReference>
<dbReference type="PANTHER" id="PTHR24127">
    <property type="entry name" value="ANKYRIN REPEAT AND EF-HAND DOMAIN-CONTAINING PROTEIN 1"/>
    <property type="match status" value="1"/>
</dbReference>
<dbReference type="SUPFAM" id="SSF48403">
    <property type="entry name" value="Ankyrin repeat"/>
    <property type="match status" value="1"/>
</dbReference>
<sequence>MADKKPEMPSIPGISCKSFYSRTPLQVRGRTALMETARRGLVALVRLILQKGGKPNSLDKQRQNAAQFTAAGGFLQVLWVLSAYQADWSLVNLKRKSALHTSAAGGHTECCQFLAQRGCSPKLINKGGFVPYQLAKIHRHKVAMLELQKAE</sequence>
<dbReference type="PANTHER" id="PTHR24127:SF1">
    <property type="entry name" value="ANKYRIN REPEAT AND EF-HAND DOMAIN-CONTAINING PROTEIN 1"/>
    <property type="match status" value="1"/>
</dbReference>
<dbReference type="Proteomes" id="UP000824219">
    <property type="component" value="Linkage Group LG09"/>
</dbReference>
<proteinExistence type="predicted"/>
<gene>
    <name evidence="2" type="ORF">KOW79_008180</name>
</gene>
<accession>A0A9D3SKQ8</accession>
<dbReference type="PROSITE" id="PS50297">
    <property type="entry name" value="ANK_REP_REGION"/>
    <property type="match status" value="1"/>
</dbReference>
<dbReference type="PROSITE" id="PS50088">
    <property type="entry name" value="ANK_REPEAT"/>
    <property type="match status" value="1"/>
</dbReference>
<dbReference type="InterPro" id="IPR052801">
    <property type="entry name" value="Ankyrin-EF-hand"/>
</dbReference>
<protein>
    <submittedName>
        <fullName evidence="2">Uncharacterized protein</fullName>
    </submittedName>
</protein>
<dbReference type="InterPro" id="IPR036770">
    <property type="entry name" value="Ankyrin_rpt-contain_sf"/>
</dbReference>
<organism evidence="2 3">
    <name type="scientific">Hemibagrus wyckioides</name>
    <dbReference type="NCBI Taxonomy" id="337641"/>
    <lineage>
        <taxon>Eukaryota</taxon>
        <taxon>Metazoa</taxon>
        <taxon>Chordata</taxon>
        <taxon>Craniata</taxon>
        <taxon>Vertebrata</taxon>
        <taxon>Euteleostomi</taxon>
        <taxon>Actinopterygii</taxon>
        <taxon>Neopterygii</taxon>
        <taxon>Teleostei</taxon>
        <taxon>Ostariophysi</taxon>
        <taxon>Siluriformes</taxon>
        <taxon>Bagridae</taxon>
        <taxon>Hemibagrus</taxon>
    </lineage>
</organism>
<keyword evidence="1" id="KW-0040">ANK repeat</keyword>
<dbReference type="OrthoDB" id="366390at2759"/>
<name>A0A9D3SKQ8_9TELE</name>
<evidence type="ECO:0000313" key="2">
    <source>
        <dbReference type="EMBL" id="KAG7328236.1"/>
    </source>
</evidence>